<evidence type="ECO:0008006" key="12">
    <source>
        <dbReference type="Google" id="ProtNLM"/>
    </source>
</evidence>
<comment type="caution">
    <text evidence="10">The sequence shown here is derived from an EMBL/GenBank/DDBJ whole genome shotgun (WGS) entry which is preliminary data.</text>
</comment>
<proteinExistence type="predicted"/>
<dbReference type="Proteomes" id="UP001159405">
    <property type="component" value="Unassembled WGS sequence"/>
</dbReference>
<keyword evidence="11" id="KW-1185">Reference proteome</keyword>
<keyword evidence="5" id="KW-1133">Transmembrane helix</keyword>
<dbReference type="InterPro" id="IPR052577">
    <property type="entry name" value="VWA7"/>
</dbReference>
<evidence type="ECO:0000256" key="4">
    <source>
        <dbReference type="SAM" id="MobiDB-lite"/>
    </source>
</evidence>
<feature type="region of interest" description="Disordered" evidence="4">
    <location>
        <begin position="1429"/>
        <end position="1466"/>
    </location>
</feature>
<keyword evidence="5" id="KW-0812">Transmembrane</keyword>
<dbReference type="SUPFAM" id="SSF53300">
    <property type="entry name" value="vWA-like"/>
    <property type="match status" value="1"/>
</dbReference>
<dbReference type="CDD" id="cd00198">
    <property type="entry name" value="vWFA"/>
    <property type="match status" value="1"/>
</dbReference>
<dbReference type="EMBL" id="CALNXK010000056">
    <property type="protein sequence ID" value="CAH3135674.1"/>
    <property type="molecule type" value="Genomic_DNA"/>
</dbReference>
<feature type="domain" description="VWA7 N-terminal" evidence="9">
    <location>
        <begin position="83"/>
        <end position="304"/>
    </location>
</feature>
<evidence type="ECO:0000256" key="1">
    <source>
        <dbReference type="ARBA" id="ARBA00004613"/>
    </source>
</evidence>
<dbReference type="InterPro" id="IPR056862">
    <property type="entry name" value="VWA7_N"/>
</dbReference>
<feature type="domain" description="Hemicentin-1-like von Willebrand factor A" evidence="8">
    <location>
        <begin position="315"/>
        <end position="499"/>
    </location>
</feature>
<dbReference type="InterPro" id="IPR057615">
    <property type="entry name" value="Ig_VWA7"/>
</dbReference>
<dbReference type="PANTHER" id="PTHR14905">
    <property type="entry name" value="NG37"/>
    <property type="match status" value="1"/>
</dbReference>
<evidence type="ECO:0000313" key="11">
    <source>
        <dbReference type="Proteomes" id="UP001159405"/>
    </source>
</evidence>
<dbReference type="InterPro" id="IPR036465">
    <property type="entry name" value="vWFA_dom_sf"/>
</dbReference>
<protein>
    <recommendedName>
        <fullName evidence="12">von Willebrand factor A domain-containing protein 7</fullName>
    </recommendedName>
</protein>
<feature type="compositionally biased region" description="Low complexity" evidence="4">
    <location>
        <begin position="1441"/>
        <end position="1451"/>
    </location>
</feature>
<organism evidence="10 11">
    <name type="scientific">Porites lobata</name>
    <dbReference type="NCBI Taxonomy" id="104759"/>
    <lineage>
        <taxon>Eukaryota</taxon>
        <taxon>Metazoa</taxon>
        <taxon>Cnidaria</taxon>
        <taxon>Anthozoa</taxon>
        <taxon>Hexacorallia</taxon>
        <taxon>Scleractinia</taxon>
        <taxon>Fungiina</taxon>
        <taxon>Poritidae</taxon>
        <taxon>Porites</taxon>
    </lineage>
</organism>
<feature type="region of interest" description="Disordered" evidence="4">
    <location>
        <begin position="231"/>
        <end position="267"/>
    </location>
</feature>
<keyword evidence="2" id="KW-0964">Secreted</keyword>
<name>A0ABN8P6L2_9CNID</name>
<dbReference type="Pfam" id="PF25106">
    <property type="entry name" value="VWA_4"/>
    <property type="match status" value="1"/>
</dbReference>
<dbReference type="PANTHER" id="PTHR14905:SF7">
    <property type="entry name" value="VON WILLEBRAND FACTOR A DOMAIN-CONTAINING PROTEIN 7"/>
    <property type="match status" value="1"/>
</dbReference>
<feature type="region of interest" description="Disordered" evidence="4">
    <location>
        <begin position="451"/>
        <end position="470"/>
    </location>
</feature>
<evidence type="ECO:0000259" key="9">
    <source>
        <dbReference type="Pfam" id="PF25107"/>
    </source>
</evidence>
<evidence type="ECO:0000256" key="2">
    <source>
        <dbReference type="ARBA" id="ARBA00022525"/>
    </source>
</evidence>
<evidence type="ECO:0000256" key="5">
    <source>
        <dbReference type="SAM" id="Phobius"/>
    </source>
</evidence>
<evidence type="ECO:0000256" key="6">
    <source>
        <dbReference type="SAM" id="SignalP"/>
    </source>
</evidence>
<keyword evidence="3 6" id="KW-0732">Signal</keyword>
<dbReference type="Pfam" id="PF25107">
    <property type="entry name" value="VWA7_N"/>
    <property type="match status" value="1"/>
</dbReference>
<gene>
    <name evidence="10" type="ORF">PLOB_00038019</name>
</gene>
<feature type="chain" id="PRO_5046612160" description="von Willebrand factor A domain-containing protein 7" evidence="6">
    <location>
        <begin position="23"/>
        <end position="1466"/>
    </location>
</feature>
<dbReference type="Pfam" id="PF23619">
    <property type="entry name" value="Ig_VWA7"/>
    <property type="match status" value="1"/>
</dbReference>
<evidence type="ECO:0000256" key="3">
    <source>
        <dbReference type="ARBA" id="ARBA00022729"/>
    </source>
</evidence>
<feature type="compositionally biased region" description="Acidic residues" evidence="4">
    <location>
        <begin position="1457"/>
        <end position="1466"/>
    </location>
</feature>
<accession>A0ABN8P6L2</accession>
<evidence type="ECO:0000259" key="8">
    <source>
        <dbReference type="Pfam" id="PF25106"/>
    </source>
</evidence>
<dbReference type="InterPro" id="IPR056861">
    <property type="entry name" value="HMCN1-like_VWA"/>
</dbReference>
<feature type="domain" description="VWA7 Ig-like" evidence="7">
    <location>
        <begin position="739"/>
        <end position="834"/>
    </location>
</feature>
<sequence length="1466" mass="158759">MTHLSLLVSFILAACFPVTTVAFLPRVLSGNGKSTTRDHAMITKEGFLKPLLYFFVENPQYLKNDSLTDVLDHLLSIDVQEAIQVTIDNISPQIKFLNALNEIQSANAEIDSFPFSTSASAHFDGEQFEQGATRLVQLRQELVTMLLQGDKLQHARNLAGEALHTLQDFYSHSNWIELGNPVPYDILGRPGSDIPKENIASPNEATCKDCKPGECENNLITMKLTSGYRSDQDIKKPENMGKCSHGGTMDESRLKPATGGINKDSTSTLVSPHASLHKIAADLAIEATSIFLSDIRSTVGDDIFAKFLNLKSENSMALVIDVSGSMSDEISEVKRVSIDFVQRTLQKKGASFTYILVPFSDPEVGPVTVTSDANTVIDAVNNLTASGGGDCPELGMTGVYQALLHCPPETIIYYFSDADVKDEHREREVMSLAKEKKVKINLILSGECGRRRKRDAQQSDQLSNFIESRRHRTRRNAQSQALYQAIAAQTGGQVLETTKAGVAQVVEVIDSGGSSNSSVALRKVELLNMKETRTQSFSGQVHFVDVDSTLQRLVFVLTAANLPSLDVKTVEGNSLLLKNVTKSNKLLITEASNLISGTLKLAVSCVGPYTLQVTGSSPLDFTYQLLDVEDLERGTTRRVVGNPLRGQTLLLTVDFTGKEIEKASNLTLVGVNGTDLQTFNITKGSYKNSYFVTFAPSPEKFRLKVTGTDKTGARFQRVKPTLFTLGDVKLSQNVDGRNSSNTIIPGKTLEVEINVKNSGDTQTLYFTASDDLEYYKSISPSKGTLGMNDTLVLRLSLLAPSNAKYGVTSTVTVFASQNLDFTQVVNFMVLFVTVASKNPDLDPPSCTVVSKTGACAKVYGRPDCILNAWKAKVMFIDAGEGLSSITTRDNKNGTLEVGRFNQGVVNKSIVATYTSNCCHPGVLFVGLDLVGNMGTCSISLVPDIVSMRAKPSTTTLSLSPGNTTKVPFKLVNLGSKGSVSFEVTKTPALISYVMPFSLVLKANASFAGQVVIKSRGEVRKPQNLTVKAVIQPGTVHERKIALFSIQVALSRNKNPDLSPPSCTVFNQTRSCNNTHDRSKCMLSTWHARVVFIDTGEGLASIATQGNDNGTLRVDAFNLGAVNTSITASFTSNCCHPRVLFVGLDLVGNMGTCSVSLVPDIVSLRAKPRTTAVSIYPGSTTKVPFTLLNLGSNGSFLFEVTKTPALISYVMPLSLILATNASAVCHVVIESRGEVKEVLNLTVNAVSQLSNVNLRRVALFSIQVSVVPAFPHLPLEAAVTKNRFSLTDGGRLEVNFTVQNLALDDTFTFHVLTNQSSLNGNVEPSHVFLRTMQATSCLLILTSQSDAATKTVTQVNVTATPALRSTGVKQFQVFSIIVKVDGSPHTETADLDSGKRRLKTLYVVLIAIAVFILLITLISAVVYRQKRGSLRPKSCPKVGTCSESSSSQLQLHSKSEEVTVEDLEDPS</sequence>
<feature type="transmembrane region" description="Helical" evidence="5">
    <location>
        <begin position="1400"/>
        <end position="1422"/>
    </location>
</feature>
<feature type="signal peptide" evidence="6">
    <location>
        <begin position="1"/>
        <end position="22"/>
    </location>
</feature>
<evidence type="ECO:0000259" key="7">
    <source>
        <dbReference type="Pfam" id="PF23619"/>
    </source>
</evidence>
<evidence type="ECO:0000313" key="10">
    <source>
        <dbReference type="EMBL" id="CAH3135674.1"/>
    </source>
</evidence>
<comment type="subcellular location">
    <subcellularLocation>
        <location evidence="1">Secreted</location>
    </subcellularLocation>
</comment>
<dbReference type="Gene3D" id="3.40.50.410">
    <property type="entry name" value="von Willebrand factor, type A domain"/>
    <property type="match status" value="1"/>
</dbReference>
<keyword evidence="5" id="KW-0472">Membrane</keyword>
<reference evidence="10 11" key="1">
    <citation type="submission" date="2022-05" db="EMBL/GenBank/DDBJ databases">
        <authorList>
            <consortium name="Genoscope - CEA"/>
            <person name="William W."/>
        </authorList>
    </citation>
    <scope>NUCLEOTIDE SEQUENCE [LARGE SCALE GENOMIC DNA]</scope>
</reference>